<proteinExistence type="inferred from homology"/>
<dbReference type="GO" id="GO:0019441">
    <property type="term" value="P:L-tryptophan catabolic process to kynurenine"/>
    <property type="evidence" value="ECO:0007669"/>
    <property type="project" value="InterPro"/>
</dbReference>
<gene>
    <name evidence="2" type="ORF">Clacol_006006</name>
</gene>
<evidence type="ECO:0000313" key="3">
    <source>
        <dbReference type="Proteomes" id="UP001050691"/>
    </source>
</evidence>
<evidence type="ECO:0000313" key="2">
    <source>
        <dbReference type="EMBL" id="GJJ11768.1"/>
    </source>
</evidence>
<dbReference type="Proteomes" id="UP001050691">
    <property type="component" value="Unassembled WGS sequence"/>
</dbReference>
<dbReference type="SUPFAM" id="SSF102198">
    <property type="entry name" value="Putative cyclase"/>
    <property type="match status" value="1"/>
</dbReference>
<dbReference type="GO" id="GO:0004061">
    <property type="term" value="F:arylformamidase activity"/>
    <property type="evidence" value="ECO:0007669"/>
    <property type="project" value="InterPro"/>
</dbReference>
<protein>
    <recommendedName>
        <fullName evidence="4">Cyclase</fullName>
    </recommendedName>
</protein>
<comment type="similarity">
    <text evidence="1">Belongs to the Cyclase 1 superfamily.</text>
</comment>
<dbReference type="AlphaFoldDB" id="A0AAV5AF57"/>
<dbReference type="InterPro" id="IPR037175">
    <property type="entry name" value="KFase_sf"/>
</dbReference>
<dbReference type="Gene3D" id="3.50.30.50">
    <property type="entry name" value="Putative cyclase"/>
    <property type="match status" value="1"/>
</dbReference>
<dbReference type="PANTHER" id="PTHR34861">
    <property type="match status" value="1"/>
</dbReference>
<sequence>MERLQSLKSHLQTKETVKSFEDLPSFHELPYKAGLPGCAWDVWGQGDELGTVNMLTDEVVAQAAKEEIKVKVSSITKGLTENDDPTNLSSEEIKLGIHSICGRGVLIDLVKYYTDNGKKPLPYDPWSTHAISVTDIEKAAKQQGVKFRQADILVLRVGFMQKFNQESKANRDSLRTRPETLNNHFAAIASDQPALEAWPVGEGEVHLHQTILGLWGMPIGEFFDLEKLAKHADRTGRYTFFFSSWPLNVLGGVASPPNAAAIF</sequence>
<keyword evidence="3" id="KW-1185">Reference proteome</keyword>
<dbReference type="InterPro" id="IPR007325">
    <property type="entry name" value="KFase/CYL"/>
</dbReference>
<dbReference type="EMBL" id="BPWL01000007">
    <property type="protein sequence ID" value="GJJ11768.1"/>
    <property type="molecule type" value="Genomic_DNA"/>
</dbReference>
<evidence type="ECO:0000256" key="1">
    <source>
        <dbReference type="ARBA" id="ARBA00007865"/>
    </source>
</evidence>
<dbReference type="PANTHER" id="PTHR34861:SF10">
    <property type="entry name" value="CYCLASE"/>
    <property type="match status" value="1"/>
</dbReference>
<name>A0AAV5AF57_9AGAM</name>
<accession>A0AAV5AF57</accession>
<reference evidence="2" key="1">
    <citation type="submission" date="2021-10" db="EMBL/GenBank/DDBJ databases">
        <title>De novo Genome Assembly of Clathrus columnatus (Basidiomycota, Fungi) Using Illumina and Nanopore Sequence Data.</title>
        <authorList>
            <person name="Ogiso-Tanaka E."/>
            <person name="Itagaki H."/>
            <person name="Hosoya T."/>
            <person name="Hosaka K."/>
        </authorList>
    </citation>
    <scope>NUCLEOTIDE SEQUENCE</scope>
    <source>
        <strain evidence="2">MO-923</strain>
    </source>
</reference>
<dbReference type="Pfam" id="PF04199">
    <property type="entry name" value="Cyclase"/>
    <property type="match status" value="1"/>
</dbReference>
<evidence type="ECO:0008006" key="4">
    <source>
        <dbReference type="Google" id="ProtNLM"/>
    </source>
</evidence>
<organism evidence="2 3">
    <name type="scientific">Clathrus columnatus</name>
    <dbReference type="NCBI Taxonomy" id="1419009"/>
    <lineage>
        <taxon>Eukaryota</taxon>
        <taxon>Fungi</taxon>
        <taxon>Dikarya</taxon>
        <taxon>Basidiomycota</taxon>
        <taxon>Agaricomycotina</taxon>
        <taxon>Agaricomycetes</taxon>
        <taxon>Phallomycetidae</taxon>
        <taxon>Phallales</taxon>
        <taxon>Clathraceae</taxon>
        <taxon>Clathrus</taxon>
    </lineage>
</organism>
<comment type="caution">
    <text evidence="2">The sequence shown here is derived from an EMBL/GenBank/DDBJ whole genome shotgun (WGS) entry which is preliminary data.</text>
</comment>